<dbReference type="EMBL" id="JAODNV010000004">
    <property type="protein sequence ID" value="MCT8989125.1"/>
    <property type="molecule type" value="Genomic_DNA"/>
</dbReference>
<evidence type="ECO:0000313" key="3">
    <source>
        <dbReference type="Proteomes" id="UP001149009"/>
    </source>
</evidence>
<keyword evidence="3" id="KW-1185">Reference proteome</keyword>
<evidence type="ECO:0000256" key="1">
    <source>
        <dbReference type="ARBA" id="ARBA00006479"/>
    </source>
</evidence>
<sequence>MIIGFDIGGTTIKGAAVSSLDAVGPVRRLPTPGNDFEAFAAALRSVIAENETKPNCVAIAIAGVIDPDSRRAICANIPCVHGRTIEADLEKALGLPVVIANDADCFALAEAVAGAGRGHPIVFGTILGTGVGGGLVARGKLINASGGFAGEWGHGPVAAMLAGDPPVAIPRLRCGCGLEGCLDATVSARGMERLHAHLHNGAVLTAEAILAAWQAGDTDATRTIGVFVDILASPLAMVVNVTGATIVPVGGGLSNSEALVAEVDRAVRARVLRRFERPLVVRGACRIEPGLIGAAILGLERAGHALRTA</sequence>
<name>A0A9X2X5F9_9HYPH</name>
<comment type="caution">
    <text evidence="2">The sequence shown here is derived from an EMBL/GenBank/DDBJ whole genome shotgun (WGS) entry which is preliminary data.</text>
</comment>
<dbReference type="AlphaFoldDB" id="A0A9X2X5F9"/>
<reference evidence="2" key="1">
    <citation type="submission" date="2022-08" db="EMBL/GenBank/DDBJ databases">
        <title>Chelativorans sichuanense sp. nov., a paraffin oil-degrading bacterium isolated from a mixture of oil-based drill cuttings and paddy soil.</title>
        <authorList>
            <person name="Yu J."/>
            <person name="Liu H."/>
            <person name="Chen Q."/>
        </authorList>
    </citation>
    <scope>NUCLEOTIDE SEQUENCE</scope>
    <source>
        <strain evidence="2">SCAU 2101</strain>
    </source>
</reference>
<organism evidence="2 3">
    <name type="scientific">Chelativorans petroleitrophicus</name>
    <dbReference type="NCBI Taxonomy" id="2975484"/>
    <lineage>
        <taxon>Bacteria</taxon>
        <taxon>Pseudomonadati</taxon>
        <taxon>Pseudomonadota</taxon>
        <taxon>Alphaproteobacteria</taxon>
        <taxon>Hyphomicrobiales</taxon>
        <taxon>Phyllobacteriaceae</taxon>
        <taxon>Chelativorans</taxon>
    </lineage>
</organism>
<protein>
    <submittedName>
        <fullName evidence="2">ROK family protein</fullName>
    </submittedName>
</protein>
<dbReference type="PANTHER" id="PTHR18964">
    <property type="entry name" value="ROK (REPRESSOR, ORF, KINASE) FAMILY"/>
    <property type="match status" value="1"/>
</dbReference>
<dbReference type="SUPFAM" id="SSF53067">
    <property type="entry name" value="Actin-like ATPase domain"/>
    <property type="match status" value="1"/>
</dbReference>
<gene>
    <name evidence="2" type="ORF">NYR54_02275</name>
</gene>
<comment type="similarity">
    <text evidence="1">Belongs to the ROK (NagC/XylR) family.</text>
</comment>
<dbReference type="Pfam" id="PF00480">
    <property type="entry name" value="ROK"/>
    <property type="match status" value="1"/>
</dbReference>
<dbReference type="Gene3D" id="3.30.420.40">
    <property type="match status" value="2"/>
</dbReference>
<accession>A0A9X2X5F9</accession>
<dbReference type="PANTHER" id="PTHR18964:SF149">
    <property type="entry name" value="BIFUNCTIONAL UDP-N-ACETYLGLUCOSAMINE 2-EPIMERASE_N-ACETYLMANNOSAMINE KINASE"/>
    <property type="match status" value="1"/>
</dbReference>
<dbReference type="Proteomes" id="UP001149009">
    <property type="component" value="Unassembled WGS sequence"/>
</dbReference>
<proteinExistence type="inferred from homology"/>
<dbReference type="InterPro" id="IPR000600">
    <property type="entry name" value="ROK"/>
</dbReference>
<dbReference type="RefSeq" id="WP_261513809.1">
    <property type="nucleotide sequence ID" value="NZ_JAODNV010000004.1"/>
</dbReference>
<dbReference type="InterPro" id="IPR043129">
    <property type="entry name" value="ATPase_NBD"/>
</dbReference>
<evidence type="ECO:0000313" key="2">
    <source>
        <dbReference type="EMBL" id="MCT8989125.1"/>
    </source>
</evidence>